<name>A0A8J3N5W6_9CHLR</name>
<evidence type="ECO:0000313" key="2">
    <source>
        <dbReference type="EMBL" id="GHO96923.1"/>
    </source>
</evidence>
<organism evidence="2 3">
    <name type="scientific">Reticulibacter mediterranei</name>
    <dbReference type="NCBI Taxonomy" id="2778369"/>
    <lineage>
        <taxon>Bacteria</taxon>
        <taxon>Bacillati</taxon>
        <taxon>Chloroflexota</taxon>
        <taxon>Ktedonobacteria</taxon>
        <taxon>Ktedonobacterales</taxon>
        <taxon>Reticulibacteraceae</taxon>
        <taxon>Reticulibacter</taxon>
    </lineage>
</organism>
<dbReference type="RefSeq" id="WP_220207512.1">
    <property type="nucleotide sequence ID" value="NZ_BNJK01000001.1"/>
</dbReference>
<comment type="caution">
    <text evidence="2">The sequence shown here is derived from an EMBL/GenBank/DDBJ whole genome shotgun (WGS) entry which is preliminary data.</text>
</comment>
<reference evidence="2" key="1">
    <citation type="submission" date="2020-10" db="EMBL/GenBank/DDBJ databases">
        <title>Taxonomic study of unclassified bacteria belonging to the class Ktedonobacteria.</title>
        <authorList>
            <person name="Yabe S."/>
            <person name="Wang C.M."/>
            <person name="Zheng Y."/>
            <person name="Sakai Y."/>
            <person name="Cavaletti L."/>
            <person name="Monciardini P."/>
            <person name="Donadio S."/>
        </authorList>
    </citation>
    <scope>NUCLEOTIDE SEQUENCE</scope>
    <source>
        <strain evidence="2">ID150040</strain>
    </source>
</reference>
<dbReference type="Pfam" id="PF13302">
    <property type="entry name" value="Acetyltransf_3"/>
    <property type="match status" value="1"/>
</dbReference>
<dbReference type="InterPro" id="IPR000182">
    <property type="entry name" value="GNAT_dom"/>
</dbReference>
<dbReference type="InterPro" id="IPR016181">
    <property type="entry name" value="Acyl_CoA_acyltransferase"/>
</dbReference>
<proteinExistence type="predicted"/>
<dbReference type="GO" id="GO:0005737">
    <property type="term" value="C:cytoplasm"/>
    <property type="evidence" value="ECO:0007669"/>
    <property type="project" value="TreeGrafter"/>
</dbReference>
<dbReference type="PANTHER" id="PTHR43441">
    <property type="entry name" value="RIBOSOMAL-PROTEIN-SERINE ACETYLTRANSFERASE"/>
    <property type="match status" value="1"/>
</dbReference>
<dbReference type="Proteomes" id="UP000597444">
    <property type="component" value="Unassembled WGS sequence"/>
</dbReference>
<feature type="domain" description="N-acetyltransferase" evidence="1">
    <location>
        <begin position="24"/>
        <end position="176"/>
    </location>
</feature>
<dbReference type="AlphaFoldDB" id="A0A8J3N5W6"/>
<dbReference type="PROSITE" id="PS51186">
    <property type="entry name" value="GNAT"/>
    <property type="match status" value="1"/>
</dbReference>
<dbReference type="Gene3D" id="3.40.630.30">
    <property type="match status" value="1"/>
</dbReference>
<dbReference type="GO" id="GO:1990189">
    <property type="term" value="F:protein N-terminal-serine acetyltransferase activity"/>
    <property type="evidence" value="ECO:0007669"/>
    <property type="project" value="TreeGrafter"/>
</dbReference>
<dbReference type="SUPFAM" id="SSF55729">
    <property type="entry name" value="Acyl-CoA N-acyltransferases (Nat)"/>
    <property type="match status" value="1"/>
</dbReference>
<dbReference type="PANTHER" id="PTHR43441:SF2">
    <property type="entry name" value="FAMILY ACETYLTRANSFERASE, PUTATIVE (AFU_ORTHOLOGUE AFUA_7G00850)-RELATED"/>
    <property type="match status" value="1"/>
</dbReference>
<protein>
    <submittedName>
        <fullName evidence="2">GNAT family N-acetyltransferase</fullName>
    </submittedName>
</protein>
<keyword evidence="3" id="KW-1185">Reference proteome</keyword>
<accession>A0A8J3N5W6</accession>
<evidence type="ECO:0000259" key="1">
    <source>
        <dbReference type="PROSITE" id="PS51186"/>
    </source>
</evidence>
<gene>
    <name evidence="2" type="ORF">KSF_069710</name>
</gene>
<evidence type="ECO:0000313" key="3">
    <source>
        <dbReference type="Proteomes" id="UP000597444"/>
    </source>
</evidence>
<sequence>MFTYDLGDGASLRILEMWHAPELLTFVQENRAYLGEWLGWANEMQTEGDAQHFIKRGITRFYEDGLPWVGIWLNDQMVGGVLFFPIDHHIRATEVGYWLGQQAAGRGLMTRSLRAMLRYPFDLFHLNRVGLQADVRNVRSHTVAERLGFTFEGIRRQVWEHNGQMVDMASYSLLADEWRAQAHS</sequence>
<dbReference type="GO" id="GO:0008999">
    <property type="term" value="F:protein-N-terminal-alanine acetyltransferase activity"/>
    <property type="evidence" value="ECO:0007669"/>
    <property type="project" value="TreeGrafter"/>
</dbReference>
<dbReference type="InterPro" id="IPR051908">
    <property type="entry name" value="Ribosomal_N-acetyltransferase"/>
</dbReference>
<dbReference type="EMBL" id="BNJK01000001">
    <property type="protein sequence ID" value="GHO96923.1"/>
    <property type="molecule type" value="Genomic_DNA"/>
</dbReference>